<dbReference type="Pfam" id="PF12738">
    <property type="entry name" value="PTCB-BRCT"/>
    <property type="match status" value="1"/>
</dbReference>
<feature type="compositionally biased region" description="Basic residues" evidence="1">
    <location>
        <begin position="329"/>
        <end position="338"/>
    </location>
</feature>
<sequence>MNYHHHLHLHPPDDQFDRASLRSVASVASLASLSSSLFSCARSSSTLIEEQGYVPRTKICLIGEVSSTVEVAAEHFGLPVVRSADGVGFLDDPSVLLVVEDFTPQSLEKIGNIKWRVVGSVALIACADADIPLPIEKRPIFCFSMRNVKTCFTGIRDVNLGMELMALIRAMGGSVRECPDSRVTHIISTTTKSKSYHYATVFNVPVMSVEWVRECWRCRFDATVHATDDHLMLFLLPPFVDVFVAFIGFPPDEHADMVEQLTSQGGVHVEASDPRCTHVVADDVSPVVVPSGKRPEARVVRAEWFWTSIQRMVRVAEEEYVVPAERFRHPPPRGRSVVRRPAGPMLHVNKENVDPDSSADSPFVLKHPAKHPRQHLRRLSLADISSPRNGSPGLDRTLTSEGSPMSPTTPGLFSDRTLVVSAAASPGSSPAAAAPSATSLLGRRASTSLLPASPAPPARRARLSGTPQSGSPRCNPRGTPHRARRRSSPTPRRTPGTPQTPGTPRSACSSASTPSGAALASPRRGRVSLSRGGYIDSAAANTISPRFGAFLELMHTEENYVGILDAILQIRDEALNEVQINGGLLSPTEAKMIFGSVVPISRTHHHILKDLRLLYNNWTDTAQVGQVFVKYSPDLIRDYAPFVTSFEDAKEALQETRARNPRFNAFLKVCRNKPECGRQELHELMIRPVQRLASCVLLLREILKHTPEKSPDKPQLESALESLSHVLSFINEDKRKMESLCKVFDVYNIIEKCPADVIASHRSLILECEGVEVSEGGFGKQGSVVAFFVFTDVILVCKKKSKVVMMLKGAHTPGGALPRRVLKAVDGKPYKFLQMLPLSTVRKIVDVADGAGVSNALGVVFRGKAQVRESCSYFRLPDAGAGVLAKAQVLERWSVALATHNCVADPAKFVQRETPQEAGIGASSSGAEALSRQISKAAQMAVKTQVIVTSAFGIGRTLSHANKSPRVTSPPCVMNTFNSTSRLETLRDQLDEDEEEDDVDVERPKPASLTANIMKRM</sequence>
<feature type="domain" description="BRCT" evidence="3">
    <location>
        <begin position="145"/>
        <end position="215"/>
    </location>
</feature>
<dbReference type="KEGG" id="foc:113206257"/>
<dbReference type="PROSITE" id="PS50010">
    <property type="entry name" value="DH_2"/>
    <property type="match status" value="1"/>
</dbReference>
<dbReference type="InterPro" id="IPR011993">
    <property type="entry name" value="PH-like_dom_sf"/>
</dbReference>
<organism evidence="4 5">
    <name type="scientific">Frankliniella occidentalis</name>
    <name type="common">Western flower thrips</name>
    <name type="synonym">Euthrips occidentalis</name>
    <dbReference type="NCBI Taxonomy" id="133901"/>
    <lineage>
        <taxon>Eukaryota</taxon>
        <taxon>Metazoa</taxon>
        <taxon>Ecdysozoa</taxon>
        <taxon>Arthropoda</taxon>
        <taxon>Hexapoda</taxon>
        <taxon>Insecta</taxon>
        <taxon>Pterygota</taxon>
        <taxon>Neoptera</taxon>
        <taxon>Paraneoptera</taxon>
        <taxon>Thysanoptera</taxon>
        <taxon>Terebrantia</taxon>
        <taxon>Thripoidea</taxon>
        <taxon>Thripidae</taxon>
        <taxon>Frankliniella</taxon>
    </lineage>
</organism>
<feature type="compositionally biased region" description="Basic residues" evidence="1">
    <location>
        <begin position="367"/>
        <end position="378"/>
    </location>
</feature>
<dbReference type="InterPro" id="IPR001357">
    <property type="entry name" value="BRCT_dom"/>
</dbReference>
<dbReference type="Gene3D" id="2.30.29.30">
    <property type="entry name" value="Pleckstrin-homology domain (PH domain)/Phosphotyrosine-binding domain (PTB)"/>
    <property type="match status" value="1"/>
</dbReference>
<evidence type="ECO:0000313" key="5">
    <source>
        <dbReference type="RefSeq" id="XP_052122538.1"/>
    </source>
</evidence>
<dbReference type="PROSITE" id="PS50172">
    <property type="entry name" value="BRCT"/>
    <property type="match status" value="2"/>
</dbReference>
<evidence type="ECO:0000259" key="2">
    <source>
        <dbReference type="PROSITE" id="PS50010"/>
    </source>
</evidence>
<feature type="compositionally biased region" description="Polar residues" evidence="1">
    <location>
        <begin position="397"/>
        <end position="411"/>
    </location>
</feature>
<feature type="domain" description="BRCT" evidence="3">
    <location>
        <begin position="234"/>
        <end position="322"/>
    </location>
</feature>
<dbReference type="GO" id="GO:0007399">
    <property type="term" value="P:nervous system development"/>
    <property type="evidence" value="ECO:0007669"/>
    <property type="project" value="TreeGrafter"/>
</dbReference>
<dbReference type="Pfam" id="PF21242">
    <property type="entry name" value="ECT2_PH"/>
    <property type="match status" value="1"/>
</dbReference>
<evidence type="ECO:0000313" key="4">
    <source>
        <dbReference type="Proteomes" id="UP000504606"/>
    </source>
</evidence>
<dbReference type="SMART" id="SM00292">
    <property type="entry name" value="BRCT"/>
    <property type="match status" value="2"/>
</dbReference>
<proteinExistence type="predicted"/>
<evidence type="ECO:0000256" key="1">
    <source>
        <dbReference type="SAM" id="MobiDB-lite"/>
    </source>
</evidence>
<name>A0A9C6WZ76_FRAOC</name>
<dbReference type="SUPFAM" id="SSF52113">
    <property type="entry name" value="BRCT domain"/>
    <property type="match status" value="2"/>
</dbReference>
<dbReference type="GO" id="GO:0005634">
    <property type="term" value="C:nucleus"/>
    <property type="evidence" value="ECO:0007669"/>
    <property type="project" value="InterPro"/>
</dbReference>
<feature type="region of interest" description="Disordered" evidence="1">
    <location>
        <begin position="448"/>
        <end position="525"/>
    </location>
</feature>
<feature type="region of interest" description="Disordered" evidence="1">
    <location>
        <begin position="328"/>
        <end position="413"/>
    </location>
</feature>
<gene>
    <name evidence="5" type="primary">LOC113206257</name>
</gene>
<dbReference type="GO" id="GO:2000431">
    <property type="term" value="P:regulation of cytokinesis, actomyosin contractile ring assembly"/>
    <property type="evidence" value="ECO:0007669"/>
    <property type="project" value="InterPro"/>
</dbReference>
<dbReference type="SMART" id="SM00325">
    <property type="entry name" value="RhoGEF"/>
    <property type="match status" value="1"/>
</dbReference>
<dbReference type="SUPFAM" id="SSF48065">
    <property type="entry name" value="DBL homology domain (DH-domain)"/>
    <property type="match status" value="1"/>
</dbReference>
<dbReference type="InterPro" id="IPR035899">
    <property type="entry name" value="DBL_dom_sf"/>
</dbReference>
<feature type="domain" description="DH" evidence="2">
    <location>
        <begin position="545"/>
        <end position="733"/>
    </location>
</feature>
<dbReference type="Gene3D" id="3.40.50.10190">
    <property type="entry name" value="BRCT domain"/>
    <property type="match status" value="3"/>
</dbReference>
<dbReference type="InterPro" id="IPR026817">
    <property type="entry name" value="Ect2"/>
</dbReference>
<dbReference type="GO" id="GO:0005938">
    <property type="term" value="C:cell cortex"/>
    <property type="evidence" value="ECO:0007669"/>
    <property type="project" value="TreeGrafter"/>
</dbReference>
<dbReference type="GO" id="GO:0000281">
    <property type="term" value="P:mitotic cytokinesis"/>
    <property type="evidence" value="ECO:0007669"/>
    <property type="project" value="TreeGrafter"/>
</dbReference>
<keyword evidence="4" id="KW-1185">Reference proteome</keyword>
<evidence type="ECO:0000259" key="3">
    <source>
        <dbReference type="PROSITE" id="PS50172"/>
    </source>
</evidence>
<dbReference type="GO" id="GO:0005085">
    <property type="term" value="F:guanyl-nucleotide exchange factor activity"/>
    <property type="evidence" value="ECO:0007669"/>
    <property type="project" value="InterPro"/>
</dbReference>
<dbReference type="InterPro" id="IPR049395">
    <property type="entry name" value="ECT2_PH"/>
</dbReference>
<dbReference type="Proteomes" id="UP000504606">
    <property type="component" value="Unplaced"/>
</dbReference>
<reference evidence="5" key="1">
    <citation type="submission" date="2025-08" db="UniProtKB">
        <authorList>
            <consortium name="RefSeq"/>
        </authorList>
    </citation>
    <scope>IDENTIFICATION</scope>
    <source>
        <tissue evidence="5">Whole organism</tissue>
    </source>
</reference>
<dbReference type="GO" id="GO:0005096">
    <property type="term" value="F:GTPase activator activity"/>
    <property type="evidence" value="ECO:0007669"/>
    <property type="project" value="InterPro"/>
</dbReference>
<protein>
    <submittedName>
        <fullName evidence="5">Protein ECT2-like isoform X1</fullName>
    </submittedName>
</protein>
<dbReference type="OrthoDB" id="28697at2759"/>
<accession>A0A9C6WZ76</accession>
<dbReference type="PANTHER" id="PTHR16777:SF2">
    <property type="entry name" value="PROTEIN ECT2"/>
    <property type="match status" value="1"/>
</dbReference>
<dbReference type="RefSeq" id="XP_052122538.1">
    <property type="nucleotide sequence ID" value="XM_052266578.1"/>
</dbReference>
<dbReference type="CDD" id="cd00160">
    <property type="entry name" value="RhoGEF"/>
    <property type="match status" value="1"/>
</dbReference>
<dbReference type="InterPro" id="IPR036420">
    <property type="entry name" value="BRCT_dom_sf"/>
</dbReference>
<dbReference type="InterPro" id="IPR000219">
    <property type="entry name" value="DH_dom"/>
</dbReference>
<dbReference type="AlphaFoldDB" id="A0A9C6WZ76"/>
<dbReference type="PANTHER" id="PTHR16777">
    <property type="entry name" value="PROTEIN ECT2"/>
    <property type="match status" value="1"/>
</dbReference>
<dbReference type="Pfam" id="PF00621">
    <property type="entry name" value="RhoGEF"/>
    <property type="match status" value="1"/>
</dbReference>
<dbReference type="GeneID" id="113206257"/>
<feature type="compositionally biased region" description="Low complexity" evidence="1">
    <location>
        <begin position="488"/>
        <end position="506"/>
    </location>
</feature>
<dbReference type="Gene3D" id="1.20.900.10">
    <property type="entry name" value="Dbl homology (DH) domain"/>
    <property type="match status" value="1"/>
</dbReference>